<protein>
    <submittedName>
        <fullName evidence="2">CAP domain-containing protein</fullName>
    </submittedName>
</protein>
<proteinExistence type="predicted"/>
<gene>
    <name evidence="2" type="ORF">IEE83_16180</name>
</gene>
<dbReference type="EMBL" id="JACYGY010000001">
    <property type="protein sequence ID" value="MBE9463425.1"/>
    <property type="molecule type" value="Genomic_DNA"/>
</dbReference>
<dbReference type="PANTHER" id="PTHR31157:SF1">
    <property type="entry name" value="SCP DOMAIN-CONTAINING PROTEIN"/>
    <property type="match status" value="1"/>
</dbReference>
<dbReference type="InterPro" id="IPR035940">
    <property type="entry name" value="CAP_sf"/>
</dbReference>
<dbReference type="SUPFAM" id="SSF55797">
    <property type="entry name" value="PR-1-like"/>
    <property type="match status" value="1"/>
</dbReference>
<organism evidence="2 3">
    <name type="scientific">Dyadobacter subterraneus</name>
    <dbReference type="NCBI Taxonomy" id="2773304"/>
    <lineage>
        <taxon>Bacteria</taxon>
        <taxon>Pseudomonadati</taxon>
        <taxon>Bacteroidota</taxon>
        <taxon>Cytophagia</taxon>
        <taxon>Cytophagales</taxon>
        <taxon>Spirosomataceae</taxon>
        <taxon>Dyadobacter</taxon>
    </lineage>
</organism>
<reference evidence="3" key="1">
    <citation type="submission" date="2023-07" db="EMBL/GenBank/DDBJ databases">
        <title>Dyadobacter sp. nov 'subterranea' isolated from contaminted grondwater.</title>
        <authorList>
            <person name="Szabo I."/>
            <person name="Al-Omari J."/>
            <person name="Szerdahelyi S.G."/>
            <person name="Rado J."/>
        </authorList>
    </citation>
    <scope>NUCLEOTIDE SEQUENCE [LARGE SCALE GENOMIC DNA]</scope>
    <source>
        <strain evidence="3">UP-52</strain>
    </source>
</reference>
<dbReference type="CDD" id="cd05379">
    <property type="entry name" value="CAP_bacterial"/>
    <property type="match status" value="1"/>
</dbReference>
<keyword evidence="3" id="KW-1185">Reference proteome</keyword>
<dbReference type="Pfam" id="PF00188">
    <property type="entry name" value="CAP"/>
    <property type="match status" value="1"/>
</dbReference>
<accession>A0ABR9WD71</accession>
<dbReference type="InterPro" id="IPR014044">
    <property type="entry name" value="CAP_dom"/>
</dbReference>
<evidence type="ECO:0000313" key="3">
    <source>
        <dbReference type="Proteomes" id="UP000634134"/>
    </source>
</evidence>
<sequence length="215" mass="25136">MFIDVYGLLNSGKLGYYGMNDEDFFSLPKLQQIIPLSSPDTLLLDAAIFQASNEARRKNGVPIFTYDFSLYLSSSNHARSMIVNNFYNHKNPYSAFERTADKRIELITKRFMRTAENIGQYQTLVTKQFFGVRWDSQQRRYQFIDLEDNIICQPFTYADYAHHCVRQWMESTPHRENLLNKNYTYLGCAARLSAAPYQERRAPYGRLVQNFGGEK</sequence>
<feature type="domain" description="SCP" evidence="1">
    <location>
        <begin position="51"/>
        <end position="191"/>
    </location>
</feature>
<evidence type="ECO:0000259" key="1">
    <source>
        <dbReference type="Pfam" id="PF00188"/>
    </source>
</evidence>
<dbReference type="Proteomes" id="UP000634134">
    <property type="component" value="Unassembled WGS sequence"/>
</dbReference>
<comment type="caution">
    <text evidence="2">The sequence shown here is derived from an EMBL/GenBank/DDBJ whole genome shotgun (WGS) entry which is preliminary data.</text>
</comment>
<evidence type="ECO:0000313" key="2">
    <source>
        <dbReference type="EMBL" id="MBE9463425.1"/>
    </source>
</evidence>
<name>A0ABR9WD71_9BACT</name>
<dbReference type="PANTHER" id="PTHR31157">
    <property type="entry name" value="SCP DOMAIN-CONTAINING PROTEIN"/>
    <property type="match status" value="1"/>
</dbReference>
<dbReference type="Gene3D" id="3.40.33.10">
    <property type="entry name" value="CAP"/>
    <property type="match status" value="1"/>
</dbReference>